<feature type="transmembrane region" description="Helical" evidence="6">
    <location>
        <begin position="165"/>
        <end position="182"/>
    </location>
</feature>
<feature type="transmembrane region" description="Helical" evidence="6">
    <location>
        <begin position="108"/>
        <end position="126"/>
    </location>
</feature>
<dbReference type="PANTHER" id="PTHR30250:SF31">
    <property type="entry name" value="INNER MEMBRANE PROTEIN YGHQ"/>
    <property type="match status" value="1"/>
</dbReference>
<keyword evidence="2" id="KW-1003">Cell membrane</keyword>
<feature type="transmembrane region" description="Helical" evidence="6">
    <location>
        <begin position="350"/>
        <end position="371"/>
    </location>
</feature>
<feature type="transmembrane region" description="Helical" evidence="6">
    <location>
        <begin position="202"/>
        <end position="219"/>
    </location>
</feature>
<protein>
    <submittedName>
        <fullName evidence="7">Oligosaccharide flippase family protein</fullName>
    </submittedName>
</protein>
<feature type="transmembrane region" description="Helical" evidence="6">
    <location>
        <begin position="73"/>
        <end position="102"/>
    </location>
</feature>
<dbReference type="InterPro" id="IPR050833">
    <property type="entry name" value="Poly_Biosynth_Transport"/>
</dbReference>
<keyword evidence="3 6" id="KW-0812">Transmembrane</keyword>
<evidence type="ECO:0000256" key="1">
    <source>
        <dbReference type="ARBA" id="ARBA00004651"/>
    </source>
</evidence>
<keyword evidence="4 6" id="KW-1133">Transmembrane helix</keyword>
<feature type="transmembrane region" description="Helical" evidence="6">
    <location>
        <begin position="377"/>
        <end position="399"/>
    </location>
</feature>
<feature type="transmembrane region" description="Helical" evidence="6">
    <location>
        <begin position="411"/>
        <end position="430"/>
    </location>
</feature>
<dbReference type="PANTHER" id="PTHR30250">
    <property type="entry name" value="PST FAMILY PREDICTED COLANIC ACID TRANSPORTER"/>
    <property type="match status" value="1"/>
</dbReference>
<sequence>MMSSGFAFFATRIAVGILGFAAVAVFSRIVTPDAYGHYALVMAAAAAINACGFSWMGLFVLRKCGGDAAERDAWLSTVVTAFLVVACGVLAILGAVVAFYPGMNGIDYVLYLPVIAILISWFDLSIQMSRARLKGSVFAAKSFAKALFGLALGSAFVLIGWTQEGLLLGTSLGFLLVTAIWLRSDLKGISLRWPKRERVGLLLTFGGPLMLSLMVGWALDFADRFLIYWFIGEAAAGAYAMAFDLAKQPIMLVASAASLVTLPMASRAYDGAGPRAARPIMAQNLTILLLVCLPLVLMEVISARGIVGLLLGEAYRETGAAIMPIVALSVFISILRIYHFDLSLHLTKKTGYILLLTMLTAVLNIGANLFLIPRFGVIGAAYGSLAAQLGWVVAALILMPRAGVLAVPVKDLLKVTAAALLFAAGLEIAARESDLLLVQLAPAGSLYLLALALLNPANLMGQVRGGLARLKRTRSRHEQLEQA</sequence>
<proteinExistence type="predicted"/>
<dbReference type="RefSeq" id="WP_306708078.1">
    <property type="nucleotide sequence ID" value="NZ_JAUJFI010000083.1"/>
</dbReference>
<dbReference type="EMBL" id="JAUJFI010000083">
    <property type="protein sequence ID" value="MDQ2104365.1"/>
    <property type="molecule type" value="Genomic_DNA"/>
</dbReference>
<evidence type="ECO:0000256" key="5">
    <source>
        <dbReference type="ARBA" id="ARBA00023136"/>
    </source>
</evidence>
<evidence type="ECO:0000313" key="8">
    <source>
        <dbReference type="Proteomes" id="UP001227317"/>
    </source>
</evidence>
<accession>A0ABU0WJM8</accession>
<feature type="transmembrane region" description="Helical" evidence="6">
    <location>
        <begin position="7"/>
        <end position="26"/>
    </location>
</feature>
<evidence type="ECO:0000313" key="7">
    <source>
        <dbReference type="EMBL" id="MDQ2104365.1"/>
    </source>
</evidence>
<evidence type="ECO:0000256" key="6">
    <source>
        <dbReference type="SAM" id="Phobius"/>
    </source>
</evidence>
<comment type="subcellular location">
    <subcellularLocation>
        <location evidence="1">Cell membrane</location>
        <topology evidence="1">Multi-pass membrane protein</topology>
    </subcellularLocation>
</comment>
<dbReference type="Proteomes" id="UP001227317">
    <property type="component" value="Unassembled WGS sequence"/>
</dbReference>
<keyword evidence="8" id="KW-1185">Reference proteome</keyword>
<name>A0ABU0WJM8_9PROT</name>
<organism evidence="7 8">
    <name type="scientific">Azospirillum isscasi</name>
    <dbReference type="NCBI Taxonomy" id="3053926"/>
    <lineage>
        <taxon>Bacteria</taxon>
        <taxon>Pseudomonadati</taxon>
        <taxon>Pseudomonadota</taxon>
        <taxon>Alphaproteobacteria</taxon>
        <taxon>Rhodospirillales</taxon>
        <taxon>Azospirillaceae</taxon>
        <taxon>Azospirillum</taxon>
    </lineage>
</organism>
<evidence type="ECO:0000256" key="3">
    <source>
        <dbReference type="ARBA" id="ARBA00022692"/>
    </source>
</evidence>
<reference evidence="7 8" key="1">
    <citation type="submission" date="2023-06" db="EMBL/GenBank/DDBJ databases">
        <title>Azospirillum isscasensis sp.nov, a bacterium isolated from rhizosphere soil of rice.</title>
        <authorList>
            <person name="Wang H."/>
        </authorList>
    </citation>
    <scope>NUCLEOTIDE SEQUENCE [LARGE SCALE GENOMIC DNA]</scope>
    <source>
        <strain evidence="7 8">C340-1</strain>
    </source>
</reference>
<gene>
    <name evidence="7" type="ORF">QSG27_16820</name>
</gene>
<feature type="transmembrane region" description="Helical" evidence="6">
    <location>
        <begin position="285"/>
        <end position="307"/>
    </location>
</feature>
<feature type="transmembrane region" description="Helical" evidence="6">
    <location>
        <begin position="38"/>
        <end position="61"/>
    </location>
</feature>
<feature type="transmembrane region" description="Helical" evidence="6">
    <location>
        <begin position="225"/>
        <end position="246"/>
    </location>
</feature>
<comment type="caution">
    <text evidence="7">The sequence shown here is derived from an EMBL/GenBank/DDBJ whole genome shotgun (WGS) entry which is preliminary data.</text>
</comment>
<feature type="transmembrane region" description="Helical" evidence="6">
    <location>
        <begin position="138"/>
        <end position="159"/>
    </location>
</feature>
<feature type="transmembrane region" description="Helical" evidence="6">
    <location>
        <begin position="319"/>
        <end position="338"/>
    </location>
</feature>
<evidence type="ECO:0000256" key="4">
    <source>
        <dbReference type="ARBA" id="ARBA00022989"/>
    </source>
</evidence>
<dbReference type="Pfam" id="PF13440">
    <property type="entry name" value="Polysacc_synt_3"/>
    <property type="match status" value="1"/>
</dbReference>
<evidence type="ECO:0000256" key="2">
    <source>
        <dbReference type="ARBA" id="ARBA00022475"/>
    </source>
</evidence>
<keyword evidence="5 6" id="KW-0472">Membrane</keyword>